<feature type="compositionally biased region" description="Basic residues" evidence="1">
    <location>
        <begin position="19"/>
        <end position="28"/>
    </location>
</feature>
<dbReference type="EMBL" id="CP066786">
    <property type="protein sequence ID" value="QQM29989.1"/>
    <property type="molecule type" value="Genomic_DNA"/>
</dbReference>
<feature type="region of interest" description="Disordered" evidence="1">
    <location>
        <begin position="77"/>
        <end position="114"/>
    </location>
</feature>
<dbReference type="KEGG" id="mlut:JET14_17115"/>
<reference evidence="2 3" key="1">
    <citation type="submission" date="2020-12" db="EMBL/GenBank/DDBJ databases">
        <authorList>
            <person name="Zheng R.K."/>
            <person name="Sun C.M."/>
        </authorList>
    </citation>
    <scope>NUCLEOTIDE SEQUENCE [LARGE SCALE GENOMIC DNA]</scope>
    <source>
        <strain evidence="2 3">ZRK001</strain>
    </source>
</reference>
<dbReference type="AlphaFoldDB" id="A0A7T7KLK4"/>
<feature type="region of interest" description="Disordered" evidence="1">
    <location>
        <begin position="1"/>
        <end position="28"/>
    </location>
</feature>
<protein>
    <submittedName>
        <fullName evidence="2">Uncharacterized protein</fullName>
    </submittedName>
</protein>
<accession>A0A7T7KLK4</accession>
<evidence type="ECO:0000256" key="1">
    <source>
        <dbReference type="SAM" id="MobiDB-lite"/>
    </source>
</evidence>
<proteinExistence type="predicted"/>
<dbReference type="RefSeq" id="WP_200335070.1">
    <property type="nucleotide sequence ID" value="NZ_CP066786.1"/>
</dbReference>
<evidence type="ECO:0000313" key="3">
    <source>
        <dbReference type="Proteomes" id="UP000596083"/>
    </source>
</evidence>
<feature type="compositionally biased region" description="Basic and acidic residues" evidence="1">
    <location>
        <begin position="83"/>
        <end position="100"/>
    </location>
</feature>
<dbReference type="Proteomes" id="UP000596083">
    <property type="component" value="Chromosome"/>
</dbReference>
<gene>
    <name evidence="2" type="ORF">JET14_17115</name>
</gene>
<organism evidence="2 3">
    <name type="scientific">Martelella lutilitoris</name>
    <dbReference type="NCBI Taxonomy" id="2583532"/>
    <lineage>
        <taxon>Bacteria</taxon>
        <taxon>Pseudomonadati</taxon>
        <taxon>Pseudomonadota</taxon>
        <taxon>Alphaproteobacteria</taxon>
        <taxon>Hyphomicrobiales</taxon>
        <taxon>Aurantimonadaceae</taxon>
        <taxon>Martelella</taxon>
    </lineage>
</organism>
<sequence>MSPAEFSETLVSQSFGRNGHSRLRRTARNHNSVGDALVAPLRGYIAILGVDANAGRLSAGRLTKVHLPMPMHAPEMIAPSEVDGCRAQKSNEKEGNRGVPDHLNGQVLSTFPHF</sequence>
<evidence type="ECO:0000313" key="2">
    <source>
        <dbReference type="EMBL" id="QQM29989.1"/>
    </source>
</evidence>
<name>A0A7T7KLK4_9HYPH</name>